<accession>A0AAD4GEG2</accession>
<dbReference type="Proteomes" id="UP001194468">
    <property type="component" value="Unassembled WGS sequence"/>
</dbReference>
<protein>
    <submittedName>
        <fullName evidence="2">Uncharacterized protein</fullName>
    </submittedName>
</protein>
<reference evidence="2" key="1">
    <citation type="submission" date="2019-10" db="EMBL/GenBank/DDBJ databases">
        <authorList>
            <consortium name="DOE Joint Genome Institute"/>
            <person name="Kuo A."/>
            <person name="Miyauchi S."/>
            <person name="Kiss E."/>
            <person name="Drula E."/>
            <person name="Kohler A."/>
            <person name="Sanchez-Garcia M."/>
            <person name="Andreopoulos B."/>
            <person name="Barry K.W."/>
            <person name="Bonito G."/>
            <person name="Buee M."/>
            <person name="Carver A."/>
            <person name="Chen C."/>
            <person name="Cichocki N."/>
            <person name="Clum A."/>
            <person name="Culley D."/>
            <person name="Crous P.W."/>
            <person name="Fauchery L."/>
            <person name="Girlanda M."/>
            <person name="Hayes R."/>
            <person name="Keri Z."/>
            <person name="LaButti K."/>
            <person name="Lipzen A."/>
            <person name="Lombard V."/>
            <person name="Magnuson J."/>
            <person name="Maillard F."/>
            <person name="Morin E."/>
            <person name="Murat C."/>
            <person name="Nolan M."/>
            <person name="Ohm R."/>
            <person name="Pangilinan J."/>
            <person name="Pereira M."/>
            <person name="Perotto S."/>
            <person name="Peter M."/>
            <person name="Riley R."/>
            <person name="Sitrit Y."/>
            <person name="Stielow B."/>
            <person name="Szollosi G."/>
            <person name="Zifcakova L."/>
            <person name="Stursova M."/>
            <person name="Spatafora J.W."/>
            <person name="Tedersoo L."/>
            <person name="Vaario L.-M."/>
            <person name="Yamada A."/>
            <person name="Yan M."/>
            <person name="Wang P."/>
            <person name="Xu J."/>
            <person name="Bruns T."/>
            <person name="Baldrian P."/>
            <person name="Vilgalys R."/>
            <person name="Henrissat B."/>
            <person name="Grigoriev I.V."/>
            <person name="Hibbett D."/>
            <person name="Nagy L.G."/>
            <person name="Martin F.M."/>
        </authorList>
    </citation>
    <scope>NUCLEOTIDE SEQUENCE</scope>
    <source>
        <strain evidence="2">BED1</strain>
    </source>
</reference>
<keyword evidence="3" id="KW-1185">Reference proteome</keyword>
<sequence>MAAVHTLAFGQVAPAAAGVIQFSPSSYLLRGVLPPALRPLRLTGPVPVPSNSESDPDGDRRGIATLPSHALSPTSLCASPMTSPLSRKLFGPARRGVWCSRVTTGTLRVALDGMHRAASMWIPVWWVRNSTHCFPFRSWQMRNARSHTEAMFLFFDSMGCKTF</sequence>
<proteinExistence type="predicted"/>
<evidence type="ECO:0000313" key="2">
    <source>
        <dbReference type="EMBL" id="KAF8439882.1"/>
    </source>
</evidence>
<comment type="caution">
    <text evidence="2">The sequence shown here is derived from an EMBL/GenBank/DDBJ whole genome shotgun (WGS) entry which is preliminary data.</text>
</comment>
<organism evidence="2 3">
    <name type="scientific">Boletus edulis BED1</name>
    <dbReference type="NCBI Taxonomy" id="1328754"/>
    <lineage>
        <taxon>Eukaryota</taxon>
        <taxon>Fungi</taxon>
        <taxon>Dikarya</taxon>
        <taxon>Basidiomycota</taxon>
        <taxon>Agaricomycotina</taxon>
        <taxon>Agaricomycetes</taxon>
        <taxon>Agaricomycetidae</taxon>
        <taxon>Boletales</taxon>
        <taxon>Boletineae</taxon>
        <taxon>Boletaceae</taxon>
        <taxon>Boletoideae</taxon>
        <taxon>Boletus</taxon>
    </lineage>
</organism>
<dbReference type="AlphaFoldDB" id="A0AAD4GEG2"/>
<feature type="region of interest" description="Disordered" evidence="1">
    <location>
        <begin position="43"/>
        <end position="66"/>
    </location>
</feature>
<dbReference type="EMBL" id="WHUW01000013">
    <property type="protein sequence ID" value="KAF8439882.1"/>
    <property type="molecule type" value="Genomic_DNA"/>
</dbReference>
<name>A0AAD4GEG2_BOLED</name>
<evidence type="ECO:0000256" key="1">
    <source>
        <dbReference type="SAM" id="MobiDB-lite"/>
    </source>
</evidence>
<evidence type="ECO:0000313" key="3">
    <source>
        <dbReference type="Proteomes" id="UP001194468"/>
    </source>
</evidence>
<gene>
    <name evidence="2" type="ORF">L210DRAFT_3540707</name>
</gene>
<reference evidence="2" key="2">
    <citation type="journal article" date="2020" name="Nat. Commun.">
        <title>Large-scale genome sequencing of mycorrhizal fungi provides insights into the early evolution of symbiotic traits.</title>
        <authorList>
            <person name="Miyauchi S."/>
            <person name="Kiss E."/>
            <person name="Kuo A."/>
            <person name="Drula E."/>
            <person name="Kohler A."/>
            <person name="Sanchez-Garcia M."/>
            <person name="Morin E."/>
            <person name="Andreopoulos B."/>
            <person name="Barry K.W."/>
            <person name="Bonito G."/>
            <person name="Buee M."/>
            <person name="Carver A."/>
            <person name="Chen C."/>
            <person name="Cichocki N."/>
            <person name="Clum A."/>
            <person name="Culley D."/>
            <person name="Crous P.W."/>
            <person name="Fauchery L."/>
            <person name="Girlanda M."/>
            <person name="Hayes R.D."/>
            <person name="Keri Z."/>
            <person name="LaButti K."/>
            <person name="Lipzen A."/>
            <person name="Lombard V."/>
            <person name="Magnuson J."/>
            <person name="Maillard F."/>
            <person name="Murat C."/>
            <person name="Nolan M."/>
            <person name="Ohm R.A."/>
            <person name="Pangilinan J."/>
            <person name="Pereira M.F."/>
            <person name="Perotto S."/>
            <person name="Peter M."/>
            <person name="Pfister S."/>
            <person name="Riley R."/>
            <person name="Sitrit Y."/>
            <person name="Stielow J.B."/>
            <person name="Szollosi G."/>
            <person name="Zifcakova L."/>
            <person name="Stursova M."/>
            <person name="Spatafora J.W."/>
            <person name="Tedersoo L."/>
            <person name="Vaario L.M."/>
            <person name="Yamada A."/>
            <person name="Yan M."/>
            <person name="Wang P."/>
            <person name="Xu J."/>
            <person name="Bruns T."/>
            <person name="Baldrian P."/>
            <person name="Vilgalys R."/>
            <person name="Dunand C."/>
            <person name="Henrissat B."/>
            <person name="Grigoriev I.V."/>
            <person name="Hibbett D."/>
            <person name="Nagy L.G."/>
            <person name="Martin F.M."/>
        </authorList>
    </citation>
    <scope>NUCLEOTIDE SEQUENCE</scope>
    <source>
        <strain evidence="2">BED1</strain>
    </source>
</reference>